<comment type="caution">
    <text evidence="1">The sequence shown here is derived from an EMBL/GenBank/DDBJ whole genome shotgun (WGS) entry which is preliminary data.</text>
</comment>
<name>A0A4S8JSP9_MUSBA</name>
<protein>
    <submittedName>
        <fullName evidence="1">Uncharacterized protein</fullName>
    </submittedName>
</protein>
<reference evidence="1 2" key="1">
    <citation type="journal article" date="2019" name="Nat. Plants">
        <title>Genome sequencing of Musa balbisiana reveals subgenome evolution and function divergence in polyploid bananas.</title>
        <authorList>
            <person name="Yao X."/>
        </authorList>
    </citation>
    <scope>NUCLEOTIDE SEQUENCE [LARGE SCALE GENOMIC DNA]</scope>
    <source>
        <strain evidence="2">cv. DH-PKW</strain>
        <tissue evidence="1">Leaves</tissue>
    </source>
</reference>
<evidence type="ECO:0000313" key="1">
    <source>
        <dbReference type="EMBL" id="THU65123.1"/>
    </source>
</evidence>
<dbReference type="Proteomes" id="UP000317650">
    <property type="component" value="Chromosome 5"/>
</dbReference>
<proteinExistence type="predicted"/>
<sequence length="96" mass="10938">MPRTDIACVPPPRFLRCGVETQASHILHCAAVPTEFMVPSAYIPELPSTMQWRKSRNMMLCSISAVSDSYESRAQYSDPKSTCLMKKWHQFTTKVQ</sequence>
<gene>
    <name evidence="1" type="ORF">C4D60_Mb05t00330</name>
</gene>
<dbReference type="EMBL" id="PYDT01000003">
    <property type="protein sequence ID" value="THU65123.1"/>
    <property type="molecule type" value="Genomic_DNA"/>
</dbReference>
<organism evidence="1 2">
    <name type="scientific">Musa balbisiana</name>
    <name type="common">Banana</name>
    <dbReference type="NCBI Taxonomy" id="52838"/>
    <lineage>
        <taxon>Eukaryota</taxon>
        <taxon>Viridiplantae</taxon>
        <taxon>Streptophyta</taxon>
        <taxon>Embryophyta</taxon>
        <taxon>Tracheophyta</taxon>
        <taxon>Spermatophyta</taxon>
        <taxon>Magnoliopsida</taxon>
        <taxon>Liliopsida</taxon>
        <taxon>Zingiberales</taxon>
        <taxon>Musaceae</taxon>
        <taxon>Musa</taxon>
    </lineage>
</organism>
<dbReference type="AlphaFoldDB" id="A0A4S8JSP9"/>
<accession>A0A4S8JSP9</accession>
<keyword evidence="2" id="KW-1185">Reference proteome</keyword>
<evidence type="ECO:0000313" key="2">
    <source>
        <dbReference type="Proteomes" id="UP000317650"/>
    </source>
</evidence>